<evidence type="ECO:0000313" key="5">
    <source>
        <dbReference type="EMBL" id="CAD7413481.1"/>
    </source>
</evidence>
<protein>
    <recommendedName>
        <fullName evidence="6">Cuticle protein</fullName>
    </recommendedName>
</protein>
<dbReference type="PANTHER" id="PTHR12236">
    <property type="entry name" value="STRUCTURAL CONTITUENT OF CUTICLE"/>
    <property type="match status" value="1"/>
</dbReference>
<dbReference type="InterPro" id="IPR031311">
    <property type="entry name" value="CHIT_BIND_RR_consensus"/>
</dbReference>
<keyword evidence="1 2" id="KW-0193">Cuticle</keyword>
<dbReference type="InterPro" id="IPR051217">
    <property type="entry name" value="Insect_Cuticle_Struc_Prot"/>
</dbReference>
<dbReference type="AlphaFoldDB" id="A0A7R9DH79"/>
<dbReference type="PROSITE" id="PS00233">
    <property type="entry name" value="CHIT_BIND_RR_1"/>
    <property type="match status" value="3"/>
</dbReference>
<proteinExistence type="predicted"/>
<evidence type="ECO:0000256" key="2">
    <source>
        <dbReference type="PROSITE-ProRule" id="PRU00497"/>
    </source>
</evidence>
<name>A0A7R9DH79_TIMPO</name>
<evidence type="ECO:0000256" key="1">
    <source>
        <dbReference type="ARBA" id="ARBA00022460"/>
    </source>
</evidence>
<dbReference type="Pfam" id="PF00379">
    <property type="entry name" value="Chitin_bind_4"/>
    <property type="match status" value="3"/>
</dbReference>
<dbReference type="InterPro" id="IPR000618">
    <property type="entry name" value="Insect_cuticle"/>
</dbReference>
<feature type="chain" id="PRO_5031402886" description="Cuticle protein" evidence="4">
    <location>
        <begin position="20"/>
        <end position="411"/>
    </location>
</feature>
<dbReference type="EMBL" id="OD006908">
    <property type="protein sequence ID" value="CAD7413481.1"/>
    <property type="molecule type" value="Genomic_DNA"/>
</dbReference>
<feature type="signal peptide" evidence="4">
    <location>
        <begin position="1"/>
        <end position="19"/>
    </location>
</feature>
<feature type="compositionally biased region" description="Basic and acidic residues" evidence="3">
    <location>
        <begin position="212"/>
        <end position="221"/>
    </location>
</feature>
<dbReference type="GO" id="GO:0031012">
    <property type="term" value="C:extracellular matrix"/>
    <property type="evidence" value="ECO:0007669"/>
    <property type="project" value="TreeGrafter"/>
</dbReference>
<gene>
    <name evidence="5" type="ORF">TPSB3V08_LOCUS9047</name>
</gene>
<dbReference type="PRINTS" id="PR00947">
    <property type="entry name" value="CUTICLE"/>
</dbReference>
<dbReference type="PANTHER" id="PTHR12236:SF95">
    <property type="entry name" value="CUTICULAR PROTEIN 76BD, ISOFORM C-RELATED"/>
    <property type="match status" value="1"/>
</dbReference>
<dbReference type="GO" id="GO:0042302">
    <property type="term" value="F:structural constituent of cuticle"/>
    <property type="evidence" value="ECO:0007669"/>
    <property type="project" value="UniProtKB-UniRule"/>
</dbReference>
<evidence type="ECO:0000256" key="3">
    <source>
        <dbReference type="SAM" id="MobiDB-lite"/>
    </source>
</evidence>
<evidence type="ECO:0000256" key="4">
    <source>
        <dbReference type="SAM" id="SignalP"/>
    </source>
</evidence>
<reference evidence="5" key="1">
    <citation type="submission" date="2020-11" db="EMBL/GenBank/DDBJ databases">
        <authorList>
            <person name="Tran Van P."/>
        </authorList>
    </citation>
    <scope>NUCLEOTIDE SEQUENCE</scope>
</reference>
<dbReference type="GO" id="GO:0005615">
    <property type="term" value="C:extracellular space"/>
    <property type="evidence" value="ECO:0007669"/>
    <property type="project" value="TreeGrafter"/>
</dbReference>
<organism evidence="5">
    <name type="scientific">Timema poppense</name>
    <name type="common">Walking stick</name>
    <dbReference type="NCBI Taxonomy" id="170557"/>
    <lineage>
        <taxon>Eukaryota</taxon>
        <taxon>Metazoa</taxon>
        <taxon>Ecdysozoa</taxon>
        <taxon>Arthropoda</taxon>
        <taxon>Hexapoda</taxon>
        <taxon>Insecta</taxon>
        <taxon>Pterygota</taxon>
        <taxon>Neoptera</taxon>
        <taxon>Polyneoptera</taxon>
        <taxon>Phasmatodea</taxon>
        <taxon>Timematodea</taxon>
        <taxon>Timematoidea</taxon>
        <taxon>Timematidae</taxon>
        <taxon>Timema</taxon>
    </lineage>
</organism>
<accession>A0A7R9DH79</accession>
<keyword evidence="4" id="KW-0732">Signal</keyword>
<dbReference type="PROSITE" id="PS51155">
    <property type="entry name" value="CHIT_BIND_RR_2"/>
    <property type="match status" value="3"/>
</dbReference>
<sequence length="411" mass="43425">MLRPQVLSVIAACLAVARAGLLPYSAGAAPRYVSPGVGTADYDPNPQYSFSYSVADALTGDNKNQQETRNGDHVQGSYSLVEPDGSTRTVHYTADPVNGFNAVVEKSGAGIKPGFAATAPRPFAPAYTAPTYAAPRPFAPAYTAPTYVAPRPFAPAYTAPTYAAPRPCLSALLMIVAVTRAAVLLTKDGEYEDHPQYQYEYSVSDPVTGDSKSQRESRDGDIVRGSYSLVDPDGSVRTVTYTADPVNGFSAVVEKNGVSTAYPASPVVRAVVAPVPVRTPVVPVLPPAPAYAAAPAYVAPAYSAHASPDYPDSYPQYSFAYSVNDALTGDSKSQHESRDGDVVHGSYSLVEPDGNIRTVKYTADPINGFNAVVDRQPSVHYAAKAVAPIAYAAPAVAYAKAPVYDYGYSHY</sequence>
<feature type="region of interest" description="Disordered" evidence="3">
    <location>
        <begin position="202"/>
        <end position="221"/>
    </location>
</feature>
<evidence type="ECO:0008006" key="6">
    <source>
        <dbReference type="Google" id="ProtNLM"/>
    </source>
</evidence>